<evidence type="ECO:0000313" key="11">
    <source>
        <dbReference type="Proteomes" id="UP000612746"/>
    </source>
</evidence>
<organism evidence="10 11">
    <name type="scientific">Umbelopsis vinacea</name>
    <dbReference type="NCBI Taxonomy" id="44442"/>
    <lineage>
        <taxon>Eukaryota</taxon>
        <taxon>Fungi</taxon>
        <taxon>Fungi incertae sedis</taxon>
        <taxon>Mucoromycota</taxon>
        <taxon>Mucoromycotina</taxon>
        <taxon>Umbelopsidomycetes</taxon>
        <taxon>Umbelopsidales</taxon>
        <taxon>Umbelopsidaceae</taxon>
        <taxon>Umbelopsis</taxon>
    </lineage>
</organism>
<dbReference type="PANTHER" id="PTHR10252:SF8">
    <property type="entry name" value="NUCLEAR TRANSCRIPTION FACTOR Y SUBUNIT GAMMA"/>
    <property type="match status" value="1"/>
</dbReference>
<evidence type="ECO:0000256" key="5">
    <source>
        <dbReference type="ARBA" id="ARBA00023163"/>
    </source>
</evidence>
<dbReference type="InterPro" id="IPR050568">
    <property type="entry name" value="Transcr_DNA_Rep_Reg"/>
</dbReference>
<comment type="subcellular location">
    <subcellularLocation>
        <location evidence="1">Nucleus</location>
    </subcellularLocation>
</comment>
<dbReference type="FunFam" id="1.10.20.10:FF:000062">
    <property type="entry name" value="Nuclear transcription factor Y subunit C"/>
    <property type="match status" value="1"/>
</dbReference>
<keyword evidence="2" id="KW-0805">Transcription regulation</keyword>
<comment type="caution">
    <text evidence="10">The sequence shown here is derived from an EMBL/GenBank/DDBJ whole genome shotgun (WGS) entry which is preliminary data.</text>
</comment>
<keyword evidence="6" id="KW-0539">Nucleus</keyword>
<sequence length="239" mass="26365">MSEELSHSIINAGTAPGAQPVFDLAKFWQEQLSLADNFDSDFKNHPLPLARIKKVMKTDQDVKAPILFAKGCEIFISELTRRAWIHAEENKRRTLQRSDIATAISKTDMCDFLIDIVPREEQQQSQQGNPGYDQQTTYAAAYYPQAGFPQYTAQQIDAAAYYPQLSQLTPEQMQQYQLQLQQFANQQHPYATQPTNNASHQGAPGNQAQGGPAAGQQSANAAGNPGGAGQTRSPSQDDH</sequence>
<feature type="region of interest" description="Disordered" evidence="8">
    <location>
        <begin position="185"/>
        <end position="239"/>
    </location>
</feature>
<reference evidence="10" key="1">
    <citation type="submission" date="2020-12" db="EMBL/GenBank/DDBJ databases">
        <title>Metabolic potential, ecology and presence of endohyphal bacteria is reflected in genomic diversity of Mucoromycotina.</title>
        <authorList>
            <person name="Muszewska A."/>
            <person name="Okrasinska A."/>
            <person name="Steczkiewicz K."/>
            <person name="Drgas O."/>
            <person name="Orlowska M."/>
            <person name="Perlinska-Lenart U."/>
            <person name="Aleksandrzak-Piekarczyk T."/>
            <person name="Szatraj K."/>
            <person name="Zielenkiewicz U."/>
            <person name="Pilsyk S."/>
            <person name="Malc E."/>
            <person name="Mieczkowski P."/>
            <person name="Kruszewska J.S."/>
            <person name="Biernat P."/>
            <person name="Pawlowska J."/>
        </authorList>
    </citation>
    <scope>NUCLEOTIDE SEQUENCE</scope>
    <source>
        <strain evidence="10">WA0000051536</strain>
    </source>
</reference>
<dbReference type="InterPro" id="IPR009072">
    <property type="entry name" value="Histone-fold"/>
</dbReference>
<evidence type="ECO:0000256" key="8">
    <source>
        <dbReference type="SAM" id="MobiDB-lite"/>
    </source>
</evidence>
<dbReference type="CDD" id="cd22908">
    <property type="entry name" value="HFD_NFYC-like"/>
    <property type="match status" value="1"/>
</dbReference>
<dbReference type="AlphaFoldDB" id="A0A8H7UQ67"/>
<name>A0A8H7UQ67_9FUNG</name>
<dbReference type="EMBL" id="JAEPRA010000004">
    <property type="protein sequence ID" value="KAG2186939.1"/>
    <property type="molecule type" value="Genomic_DNA"/>
</dbReference>
<evidence type="ECO:0000256" key="4">
    <source>
        <dbReference type="ARBA" id="ARBA00023159"/>
    </source>
</evidence>
<evidence type="ECO:0000256" key="3">
    <source>
        <dbReference type="ARBA" id="ARBA00023125"/>
    </source>
</evidence>
<evidence type="ECO:0000256" key="1">
    <source>
        <dbReference type="ARBA" id="ARBA00004123"/>
    </source>
</evidence>
<dbReference type="GO" id="GO:0000978">
    <property type="term" value="F:RNA polymerase II cis-regulatory region sequence-specific DNA binding"/>
    <property type="evidence" value="ECO:0007669"/>
    <property type="project" value="TreeGrafter"/>
</dbReference>
<keyword evidence="5" id="KW-0804">Transcription</keyword>
<gene>
    <name evidence="10" type="ORF">INT44_003167</name>
</gene>
<feature type="domain" description="Core Histone H2A/H2B/H3" evidence="9">
    <location>
        <begin position="40"/>
        <end position="104"/>
    </location>
</feature>
<feature type="compositionally biased region" description="Polar residues" evidence="8">
    <location>
        <begin position="188"/>
        <end position="200"/>
    </location>
</feature>
<evidence type="ECO:0000313" key="10">
    <source>
        <dbReference type="EMBL" id="KAG2186939.1"/>
    </source>
</evidence>
<comment type="similarity">
    <text evidence="7">Belongs to the NFYC/HAP5 subunit family.</text>
</comment>
<accession>A0A8H7UQ67</accession>
<evidence type="ECO:0000259" key="9">
    <source>
        <dbReference type="Pfam" id="PF00125"/>
    </source>
</evidence>
<dbReference type="OrthoDB" id="1272441at2759"/>
<keyword evidence="11" id="KW-1185">Reference proteome</keyword>
<dbReference type="Gene3D" id="1.10.20.10">
    <property type="entry name" value="Histone, subunit A"/>
    <property type="match status" value="1"/>
</dbReference>
<dbReference type="GO" id="GO:0001228">
    <property type="term" value="F:DNA-binding transcription activator activity, RNA polymerase II-specific"/>
    <property type="evidence" value="ECO:0007669"/>
    <property type="project" value="TreeGrafter"/>
</dbReference>
<keyword evidence="4" id="KW-0010">Activator</keyword>
<dbReference type="Pfam" id="PF00125">
    <property type="entry name" value="Histone"/>
    <property type="match status" value="1"/>
</dbReference>
<dbReference type="PANTHER" id="PTHR10252">
    <property type="entry name" value="HISTONE-LIKE TRANSCRIPTION FACTOR CCAAT-RELATED"/>
    <property type="match status" value="1"/>
</dbReference>
<evidence type="ECO:0000256" key="7">
    <source>
        <dbReference type="ARBA" id="ARBA00038129"/>
    </source>
</evidence>
<feature type="compositionally biased region" description="Low complexity" evidence="8">
    <location>
        <begin position="201"/>
        <end position="223"/>
    </location>
</feature>
<dbReference type="GO" id="GO:0016602">
    <property type="term" value="C:CCAAT-binding factor complex"/>
    <property type="evidence" value="ECO:0007669"/>
    <property type="project" value="TreeGrafter"/>
</dbReference>
<keyword evidence="3" id="KW-0238">DNA-binding</keyword>
<dbReference type="InterPro" id="IPR007125">
    <property type="entry name" value="H2A/H2B/H3"/>
</dbReference>
<protein>
    <recommendedName>
        <fullName evidence="9">Core Histone H2A/H2B/H3 domain-containing protein</fullName>
    </recommendedName>
</protein>
<dbReference type="GO" id="GO:0046982">
    <property type="term" value="F:protein heterodimerization activity"/>
    <property type="evidence" value="ECO:0007669"/>
    <property type="project" value="InterPro"/>
</dbReference>
<evidence type="ECO:0000256" key="6">
    <source>
        <dbReference type="ARBA" id="ARBA00023242"/>
    </source>
</evidence>
<dbReference type="SUPFAM" id="SSF47113">
    <property type="entry name" value="Histone-fold"/>
    <property type="match status" value="1"/>
</dbReference>
<evidence type="ECO:0000256" key="2">
    <source>
        <dbReference type="ARBA" id="ARBA00023015"/>
    </source>
</evidence>
<dbReference type="Proteomes" id="UP000612746">
    <property type="component" value="Unassembled WGS sequence"/>
</dbReference>
<proteinExistence type="inferred from homology"/>